<accession>A0A2G8KCZ4</accession>
<evidence type="ECO:0008006" key="8">
    <source>
        <dbReference type="Google" id="ProtNLM"/>
    </source>
</evidence>
<keyword evidence="4 5" id="KW-0472">Membrane</keyword>
<evidence type="ECO:0000256" key="2">
    <source>
        <dbReference type="ARBA" id="ARBA00022692"/>
    </source>
</evidence>
<feature type="transmembrane region" description="Helical" evidence="5">
    <location>
        <begin position="212"/>
        <end position="237"/>
    </location>
</feature>
<proteinExistence type="predicted"/>
<dbReference type="PANTHER" id="PTHR22829">
    <property type="entry name" value="DEP DOMAIN PROTEIN"/>
    <property type="match status" value="1"/>
</dbReference>
<organism evidence="6 7">
    <name type="scientific">Stichopus japonicus</name>
    <name type="common">Sea cucumber</name>
    <dbReference type="NCBI Taxonomy" id="307972"/>
    <lineage>
        <taxon>Eukaryota</taxon>
        <taxon>Metazoa</taxon>
        <taxon>Echinodermata</taxon>
        <taxon>Eleutherozoa</taxon>
        <taxon>Echinozoa</taxon>
        <taxon>Holothuroidea</taxon>
        <taxon>Aspidochirotacea</taxon>
        <taxon>Aspidochirotida</taxon>
        <taxon>Stichopodidae</taxon>
        <taxon>Apostichopus</taxon>
    </lineage>
</organism>
<keyword evidence="2 5" id="KW-0812">Transmembrane</keyword>
<dbReference type="GO" id="GO:0016020">
    <property type="term" value="C:membrane"/>
    <property type="evidence" value="ECO:0007669"/>
    <property type="project" value="UniProtKB-SubCell"/>
</dbReference>
<evidence type="ECO:0000256" key="3">
    <source>
        <dbReference type="ARBA" id="ARBA00022989"/>
    </source>
</evidence>
<keyword evidence="3 5" id="KW-1133">Transmembrane helix</keyword>
<sequence length="523" mass="57493">MEFHPGISVPRFSRYISHFALPALLFQKTATLSFGSVDWLFWTSILVAKGMMFILVFGLTLIVGMPRRLGTAAIFSMFATQSNDFALGYPIFAAIYQPVYPELLQYIYLIGPMSLICLNPFGFVALEVEKSQNIPDRSKLKMVLHVILGMIRNPMVMSVLLGVVINLLADGKVPGPLEPVVSVLADSFSACALFYLGISLSGKLHNISGEALMPSILLISAKLFVLPLLLVLTVNVIKPGASSNMTDIYTSYGFLYGTIPTTPSVFIYTTQYGISQDIIASSLFLCTFLSGPLMFVTGTMAIIPSLTQDTMDILLNKAAIVISCIGLMSSSLVLGLFILKRAVKVMPHQFTFNLVVSQLSCSSCHYILCDCSITMATRHSNRLVAELAEYHRGYSLRITSQTESFRLFSRSRIRCNNLQDNGADSNVTTFGNTYYEIVEDPSTDFDGKGEENHLSPDEDLSQVNVRPELLGTENEGADLENCNHQLERHVTLMIVLVASVTVSLVVDVLKLSVGDPIQEYLSC</sequence>
<evidence type="ECO:0000256" key="1">
    <source>
        <dbReference type="ARBA" id="ARBA00004141"/>
    </source>
</evidence>
<feature type="transmembrane region" description="Helical" evidence="5">
    <location>
        <begin position="318"/>
        <end position="339"/>
    </location>
</feature>
<protein>
    <recommendedName>
        <fullName evidence="8">Integral membrane protein</fullName>
    </recommendedName>
</protein>
<comment type="subcellular location">
    <subcellularLocation>
        <location evidence="1">Membrane</location>
        <topology evidence="1">Multi-pass membrane protein</topology>
    </subcellularLocation>
</comment>
<evidence type="ECO:0000256" key="4">
    <source>
        <dbReference type="ARBA" id="ARBA00023136"/>
    </source>
</evidence>
<feature type="transmembrane region" description="Helical" evidence="5">
    <location>
        <begin position="282"/>
        <end position="306"/>
    </location>
</feature>
<gene>
    <name evidence="6" type="ORF">BSL78_17311</name>
</gene>
<dbReference type="EMBL" id="MRZV01000683">
    <property type="protein sequence ID" value="PIK45835.1"/>
    <property type="molecule type" value="Genomic_DNA"/>
</dbReference>
<dbReference type="GO" id="GO:0055085">
    <property type="term" value="P:transmembrane transport"/>
    <property type="evidence" value="ECO:0007669"/>
    <property type="project" value="InterPro"/>
</dbReference>
<name>A0A2G8KCZ4_STIJA</name>
<dbReference type="OrthoDB" id="2133778at2759"/>
<feature type="transmembrane region" description="Helical" evidence="5">
    <location>
        <begin position="106"/>
        <end position="126"/>
    </location>
</feature>
<feature type="transmembrane region" description="Helical" evidence="5">
    <location>
        <begin position="146"/>
        <end position="168"/>
    </location>
</feature>
<dbReference type="InterPro" id="IPR051832">
    <property type="entry name" value="mTOR-Rac_regulators"/>
</dbReference>
<dbReference type="Proteomes" id="UP000230750">
    <property type="component" value="Unassembled WGS sequence"/>
</dbReference>
<evidence type="ECO:0000313" key="7">
    <source>
        <dbReference type="Proteomes" id="UP000230750"/>
    </source>
</evidence>
<dbReference type="AlphaFoldDB" id="A0A2G8KCZ4"/>
<feature type="transmembrane region" description="Helical" evidence="5">
    <location>
        <begin position="39"/>
        <end position="63"/>
    </location>
</feature>
<dbReference type="PANTHER" id="PTHR22829:SF5">
    <property type="entry name" value="INTEGRAL MEMBRANE PROTEIN GPR155"/>
    <property type="match status" value="1"/>
</dbReference>
<dbReference type="InterPro" id="IPR004776">
    <property type="entry name" value="Mem_transp_PIN-like"/>
</dbReference>
<feature type="transmembrane region" description="Helical" evidence="5">
    <location>
        <begin position="180"/>
        <end position="200"/>
    </location>
</feature>
<dbReference type="Pfam" id="PF03547">
    <property type="entry name" value="Mem_trans"/>
    <property type="match status" value="1"/>
</dbReference>
<evidence type="ECO:0000256" key="5">
    <source>
        <dbReference type="SAM" id="Phobius"/>
    </source>
</evidence>
<comment type="caution">
    <text evidence="6">The sequence shown here is derived from an EMBL/GenBank/DDBJ whole genome shotgun (WGS) entry which is preliminary data.</text>
</comment>
<evidence type="ECO:0000313" key="6">
    <source>
        <dbReference type="EMBL" id="PIK45835.1"/>
    </source>
</evidence>
<feature type="transmembrane region" description="Helical" evidence="5">
    <location>
        <begin position="249"/>
        <end position="270"/>
    </location>
</feature>
<keyword evidence="7" id="KW-1185">Reference proteome</keyword>
<reference evidence="6 7" key="1">
    <citation type="journal article" date="2017" name="PLoS Biol.">
        <title>The sea cucumber genome provides insights into morphological evolution and visceral regeneration.</title>
        <authorList>
            <person name="Zhang X."/>
            <person name="Sun L."/>
            <person name="Yuan J."/>
            <person name="Sun Y."/>
            <person name="Gao Y."/>
            <person name="Zhang L."/>
            <person name="Li S."/>
            <person name="Dai H."/>
            <person name="Hamel J.F."/>
            <person name="Liu C."/>
            <person name="Yu Y."/>
            <person name="Liu S."/>
            <person name="Lin W."/>
            <person name="Guo K."/>
            <person name="Jin S."/>
            <person name="Xu P."/>
            <person name="Storey K.B."/>
            <person name="Huan P."/>
            <person name="Zhang T."/>
            <person name="Zhou Y."/>
            <person name="Zhang J."/>
            <person name="Lin C."/>
            <person name="Li X."/>
            <person name="Xing L."/>
            <person name="Huo D."/>
            <person name="Sun M."/>
            <person name="Wang L."/>
            <person name="Mercier A."/>
            <person name="Li F."/>
            <person name="Yang H."/>
            <person name="Xiang J."/>
        </authorList>
    </citation>
    <scope>NUCLEOTIDE SEQUENCE [LARGE SCALE GENOMIC DNA]</scope>
    <source>
        <strain evidence="6">Shaxun</strain>
        <tissue evidence="6">Muscle</tissue>
    </source>
</reference>
<dbReference type="GO" id="GO:0030514">
    <property type="term" value="P:negative regulation of BMP signaling pathway"/>
    <property type="evidence" value="ECO:0007669"/>
    <property type="project" value="TreeGrafter"/>
</dbReference>